<gene>
    <name evidence="1" type="ORF">IAB06_05275</name>
</gene>
<evidence type="ECO:0000313" key="2">
    <source>
        <dbReference type="Proteomes" id="UP000824099"/>
    </source>
</evidence>
<accession>A0A9D1MQI3</accession>
<organism evidence="1 2">
    <name type="scientific">Candidatus Avacidaminococcus intestinavium</name>
    <dbReference type="NCBI Taxonomy" id="2840684"/>
    <lineage>
        <taxon>Bacteria</taxon>
        <taxon>Bacillati</taxon>
        <taxon>Bacillota</taxon>
        <taxon>Negativicutes</taxon>
        <taxon>Acidaminococcales</taxon>
        <taxon>Acidaminococcaceae</taxon>
        <taxon>Acidaminococcaceae incertae sedis</taxon>
        <taxon>Candidatus Avacidaminococcus</taxon>
    </lineage>
</organism>
<dbReference type="Gene3D" id="1.10.30.50">
    <property type="match status" value="1"/>
</dbReference>
<dbReference type="AlphaFoldDB" id="A0A9D1MQI3"/>
<dbReference type="InterPro" id="IPR013467">
    <property type="entry name" value="HNH78-like"/>
</dbReference>
<evidence type="ECO:0000313" key="1">
    <source>
        <dbReference type="EMBL" id="HIU64425.1"/>
    </source>
</evidence>
<dbReference type="EMBL" id="DVNI01000085">
    <property type="protein sequence ID" value="HIU64425.1"/>
    <property type="molecule type" value="Genomic_DNA"/>
</dbReference>
<name>A0A9D1MQI3_9FIRM</name>
<sequence>MKRVNKSRHVPETLKRYAQKHPKETWEHFRRQTRTGYQEVKAQIYKDQHGLCAYCEISIRFAEDEDDVDDFRIEHFYPKSETAPHGKNWHLNWQNMLGVCHGGSQKSVPDAKWRYSERKSDRSCDVPKGGRNLAAMILNPLKIPADKPIFRYVEHNGKMLVNKKSCPKQLLVKAENTIRELNLNAPRLRRMRMVVINVLQEEIESGLKIGLSFEECLERLAAGLLAPDEQGVYRSFFSVIRWYLGPFAERFLEYEDFKI</sequence>
<comment type="caution">
    <text evidence="1">The sequence shown here is derived from an EMBL/GenBank/DDBJ whole genome shotgun (WGS) entry which is preliminary data.</text>
</comment>
<proteinExistence type="predicted"/>
<reference evidence="1" key="1">
    <citation type="submission" date="2020-10" db="EMBL/GenBank/DDBJ databases">
        <authorList>
            <person name="Gilroy R."/>
        </authorList>
    </citation>
    <scope>NUCLEOTIDE SEQUENCE</scope>
    <source>
        <strain evidence="1">CHK160-1198</strain>
    </source>
</reference>
<protein>
    <submittedName>
        <fullName evidence="1">TIGR02646 family protein</fullName>
    </submittedName>
</protein>
<dbReference type="Proteomes" id="UP000824099">
    <property type="component" value="Unassembled WGS sequence"/>
</dbReference>
<reference evidence="1" key="2">
    <citation type="journal article" date="2021" name="PeerJ">
        <title>Extensive microbial diversity within the chicken gut microbiome revealed by metagenomics and culture.</title>
        <authorList>
            <person name="Gilroy R."/>
            <person name="Ravi A."/>
            <person name="Getino M."/>
            <person name="Pursley I."/>
            <person name="Horton D.L."/>
            <person name="Alikhan N.F."/>
            <person name="Baker D."/>
            <person name="Gharbi K."/>
            <person name="Hall N."/>
            <person name="Watson M."/>
            <person name="Adriaenssens E.M."/>
            <person name="Foster-Nyarko E."/>
            <person name="Jarju S."/>
            <person name="Secka A."/>
            <person name="Antonio M."/>
            <person name="Oren A."/>
            <person name="Chaudhuri R.R."/>
            <person name="La Ragione R."/>
            <person name="Hildebrand F."/>
            <person name="Pallen M.J."/>
        </authorList>
    </citation>
    <scope>NUCLEOTIDE SEQUENCE</scope>
    <source>
        <strain evidence="1">CHK160-1198</strain>
    </source>
</reference>
<dbReference type="NCBIfam" id="TIGR02646">
    <property type="entry name" value="retron system putative HNH endonuclease"/>
    <property type="match status" value="1"/>
</dbReference>